<dbReference type="PROSITE" id="PS50011">
    <property type="entry name" value="PROTEIN_KINASE_DOM"/>
    <property type="match status" value="1"/>
</dbReference>
<feature type="compositionally biased region" description="Polar residues" evidence="1">
    <location>
        <begin position="514"/>
        <end position="534"/>
    </location>
</feature>
<evidence type="ECO:0000313" key="4">
    <source>
        <dbReference type="Proteomes" id="UP001174909"/>
    </source>
</evidence>
<dbReference type="InterPro" id="IPR050167">
    <property type="entry name" value="Ser_Thr_protein_kinase"/>
</dbReference>
<comment type="caution">
    <text evidence="3">The sequence shown here is derived from an EMBL/GenBank/DDBJ whole genome shotgun (WGS) entry which is preliminary data.</text>
</comment>
<evidence type="ECO:0000256" key="1">
    <source>
        <dbReference type="SAM" id="MobiDB-lite"/>
    </source>
</evidence>
<evidence type="ECO:0000313" key="3">
    <source>
        <dbReference type="EMBL" id="CAI8049997.1"/>
    </source>
</evidence>
<sequence length="1196" mass="134068">MLNHCHRMMMVALHSIQLKSGKKSVVELIITEFDSELEVIDRHGRDAATIAMEKSYTAEISRYLYNVNKLRQNQLRNSLKMSLKITKVIPTGEVIASGNIIELKILTSGERVAGKVFEIDQADTTQLLMNKLESIKQNANILMNISNENIVGIKGVSFLPDRILPVLLMERMISNLDSYIKNHPSSSLSQRIEILRYIARGLHYLHSLNPPFIHGHLTTDNVLLDLGLKAKIGGFAIASTSRRPIKTQYMPPEAQGGIELSNPSVDIFSLGHLALCTVVREEVGRLLPSQYNEAGKPIVLYEVDRWASSMKNAEEILSEQKSVFQGIKECLSNDPSKRPSAKKLLNMLEADGSKGESKDKDIMEGTSENDRRLYGDAMTQGYVESAFALLILLGVTGSGKSLFQRLVLGLPVPEFSPSTPFAESTIRSMSISRVAVNEKGFKWVIIGPQNMIELVAKEIKTGLKPQNTTKSVSDKDEFRKQFVSEQNDSNGAGKMERENNPAPLKQKCEVPTDPNKQSKVLQQESEVPETTHNAPSKRFSENFLDALKGIKIDSDLMTNSSKDVPQKLMDINFTYLLDSGGQPPFREMLPHLVQQSSAMVLMQKLNERLDFRPTIRYREKEGEVSEGYTSELTNEQMLYQYVQAAQSQKSKVFVIGTHRDMEGECKDETREKKNEKLFEAFRPVIGKQMELYKVGNPDQLMFPVDSTSRGPDDEATAEEFRKKVTTSCMGQKVKIPLPWFVLEQLLQLLAEKMQVRVLSIDECYEAAKLKLLMPYTACEAALTYLGKLNLILYLPNILPGVVFPDAQVILDKITELVRCNHALRTYDSCTDAIPSCMQSNEKLELRDFGQVSSNLLNKAFCSHYRDHLFTSSDFLKLLEGLMIAGKLENGEYFIPSLHPNLPDDNIANYRVTSVKNPAPLVIYYPKMWVPVGIMPTLTVYLRNTCKWVLAGGKPACLYHNCIQFKLVDGKPGSTVLIDSTKFLEVHVSTSLEVDPKLCTKIGQDIMAGLKEAHKSLHYDSAEAMMGFLCSGECGNKEAHLATLDPEREAWLCSENGNKGNYLNERQKYWDGALKITAKGAAEPHEQKQAPRKQDTTSSSENPTMPKLVKMKVPSRVGPKIKHFGIILLQDDGGNKVSNIARKCQENPEEMAMEVLMEWLAGKGIEVSWKSLIATLRHCELLQVAKDLQMALDKQQS</sequence>
<dbReference type="InterPro" id="IPR011009">
    <property type="entry name" value="Kinase-like_dom_sf"/>
</dbReference>
<dbReference type="Gene3D" id="1.10.533.10">
    <property type="entry name" value="Death Domain, Fas"/>
    <property type="match status" value="1"/>
</dbReference>
<dbReference type="CDD" id="cd01670">
    <property type="entry name" value="Death"/>
    <property type="match status" value="1"/>
</dbReference>
<name>A0AA35TL99_GEOBA</name>
<dbReference type="AlphaFoldDB" id="A0AA35TL99"/>
<dbReference type="InterPro" id="IPR000719">
    <property type="entry name" value="Prot_kinase_dom"/>
</dbReference>
<dbReference type="GO" id="GO:0007165">
    <property type="term" value="P:signal transduction"/>
    <property type="evidence" value="ECO:0007669"/>
    <property type="project" value="TreeGrafter"/>
</dbReference>
<feature type="region of interest" description="Disordered" evidence="1">
    <location>
        <begin position="1079"/>
        <end position="1105"/>
    </location>
</feature>
<keyword evidence="3" id="KW-0808">Transferase</keyword>
<accession>A0AA35TL99</accession>
<feature type="domain" description="Protein kinase" evidence="2">
    <location>
        <begin position="89"/>
        <end position="350"/>
    </location>
</feature>
<dbReference type="GO" id="GO:0005737">
    <property type="term" value="C:cytoplasm"/>
    <property type="evidence" value="ECO:0007669"/>
    <property type="project" value="TreeGrafter"/>
</dbReference>
<gene>
    <name evidence="3" type="ORF">GBAR_LOCUS27506</name>
</gene>
<evidence type="ECO:0000259" key="2">
    <source>
        <dbReference type="PROSITE" id="PS50011"/>
    </source>
</evidence>
<dbReference type="InterPro" id="IPR011029">
    <property type="entry name" value="DEATH-like_dom_sf"/>
</dbReference>
<dbReference type="PANTHER" id="PTHR23257:SF974">
    <property type="entry name" value="RECEPTOR-INTERACTING SERINE_THREONINE-PROTEIN KINASE 3"/>
    <property type="match status" value="1"/>
</dbReference>
<feature type="compositionally biased region" description="Basic and acidic residues" evidence="1">
    <location>
        <begin position="351"/>
        <end position="368"/>
    </location>
</feature>
<feature type="region of interest" description="Disordered" evidence="1">
    <location>
        <begin position="484"/>
        <end position="536"/>
    </location>
</feature>
<feature type="region of interest" description="Disordered" evidence="1">
    <location>
        <begin position="349"/>
        <end position="368"/>
    </location>
</feature>
<dbReference type="Pfam" id="PF00069">
    <property type="entry name" value="Pkinase"/>
    <property type="match status" value="1"/>
</dbReference>
<keyword evidence="4" id="KW-1185">Reference proteome</keyword>
<dbReference type="CDD" id="cd00180">
    <property type="entry name" value="PKc"/>
    <property type="match status" value="1"/>
</dbReference>
<dbReference type="SUPFAM" id="SSF56112">
    <property type="entry name" value="Protein kinase-like (PK-like)"/>
    <property type="match status" value="1"/>
</dbReference>
<dbReference type="GO" id="GO:0004672">
    <property type="term" value="F:protein kinase activity"/>
    <property type="evidence" value="ECO:0007669"/>
    <property type="project" value="InterPro"/>
</dbReference>
<feature type="compositionally biased region" description="Basic and acidic residues" evidence="1">
    <location>
        <begin position="1081"/>
        <end position="1094"/>
    </location>
</feature>
<dbReference type="EMBL" id="CASHTH010003827">
    <property type="protein sequence ID" value="CAI8049997.1"/>
    <property type="molecule type" value="Genomic_DNA"/>
</dbReference>
<dbReference type="GO" id="GO:0005524">
    <property type="term" value="F:ATP binding"/>
    <property type="evidence" value="ECO:0007669"/>
    <property type="project" value="InterPro"/>
</dbReference>
<dbReference type="Gene3D" id="1.10.510.10">
    <property type="entry name" value="Transferase(Phosphotransferase) domain 1"/>
    <property type="match status" value="1"/>
</dbReference>
<keyword evidence="3" id="KW-0418">Kinase</keyword>
<dbReference type="PANTHER" id="PTHR23257">
    <property type="entry name" value="SERINE-THREONINE PROTEIN KINASE"/>
    <property type="match status" value="1"/>
</dbReference>
<proteinExistence type="predicted"/>
<reference evidence="3" key="1">
    <citation type="submission" date="2023-03" db="EMBL/GenBank/DDBJ databases">
        <authorList>
            <person name="Steffen K."/>
            <person name="Cardenas P."/>
        </authorList>
    </citation>
    <scope>NUCLEOTIDE SEQUENCE</scope>
</reference>
<dbReference type="Proteomes" id="UP001174909">
    <property type="component" value="Unassembled WGS sequence"/>
</dbReference>
<organism evidence="3 4">
    <name type="scientific">Geodia barretti</name>
    <name type="common">Barrett's horny sponge</name>
    <dbReference type="NCBI Taxonomy" id="519541"/>
    <lineage>
        <taxon>Eukaryota</taxon>
        <taxon>Metazoa</taxon>
        <taxon>Porifera</taxon>
        <taxon>Demospongiae</taxon>
        <taxon>Heteroscleromorpha</taxon>
        <taxon>Tetractinellida</taxon>
        <taxon>Astrophorina</taxon>
        <taxon>Geodiidae</taxon>
        <taxon>Geodia</taxon>
    </lineage>
</organism>
<protein>
    <submittedName>
        <fullName evidence="3">G-type lectin S-receptor-like serine/threonine-protein kinase At1g61420</fullName>
    </submittedName>
</protein>